<dbReference type="PANTHER" id="PTHR11178">
    <property type="entry name" value="IRON-SULFUR CLUSTER SCAFFOLD PROTEIN NFU-RELATED"/>
    <property type="match status" value="1"/>
</dbReference>
<dbReference type="AlphaFoldDB" id="A0A7T0BW46"/>
<dbReference type="InterPro" id="IPR014824">
    <property type="entry name" value="Nfu/NifU_N"/>
</dbReference>
<accession>A0A7T0BW46</accession>
<dbReference type="Proteomes" id="UP000594688">
    <property type="component" value="Chromosome"/>
</dbReference>
<dbReference type="InterPro" id="IPR036498">
    <property type="entry name" value="Nfu/NifU_N_sf"/>
</dbReference>
<organism evidence="3">
    <name type="scientific">Candidatus Nitronauta litoralis</name>
    <dbReference type="NCBI Taxonomy" id="2705533"/>
    <lineage>
        <taxon>Bacteria</taxon>
        <taxon>Pseudomonadati</taxon>
        <taxon>Nitrospinota/Tectimicrobiota group</taxon>
        <taxon>Nitrospinota</taxon>
        <taxon>Nitrospinia</taxon>
        <taxon>Nitrospinales</taxon>
        <taxon>Nitrospinaceae</taxon>
        <taxon>Candidatus Nitronauta</taxon>
    </lineage>
</organism>
<name>A0A7T0BW46_9BACT</name>
<dbReference type="PANTHER" id="PTHR11178:SF1">
    <property type="entry name" value="NFU1 IRON-SULFUR CLUSTER SCAFFOLD HOMOLOG, MITOCHONDRIAL"/>
    <property type="match status" value="1"/>
</dbReference>
<feature type="domain" description="Scaffold protein Nfu/NifU N-terminal" evidence="2">
    <location>
        <begin position="11"/>
        <end position="96"/>
    </location>
</feature>
<dbReference type="GO" id="GO:0051536">
    <property type="term" value="F:iron-sulfur cluster binding"/>
    <property type="evidence" value="ECO:0007669"/>
    <property type="project" value="InterPro"/>
</dbReference>
<dbReference type="Pfam" id="PF01106">
    <property type="entry name" value="NifU"/>
    <property type="match status" value="1"/>
</dbReference>
<dbReference type="SMART" id="SM00932">
    <property type="entry name" value="Nfu_N"/>
    <property type="match status" value="1"/>
</dbReference>
<dbReference type="Pfam" id="PF08712">
    <property type="entry name" value="Nfu_N"/>
    <property type="match status" value="1"/>
</dbReference>
<proteinExistence type="inferred from homology"/>
<dbReference type="InterPro" id="IPR001075">
    <property type="entry name" value="NIF_FeS_clus_asmbl_NifU_C"/>
</dbReference>
<dbReference type="SUPFAM" id="SSF117916">
    <property type="entry name" value="Fe-S cluster assembly (FSCA) domain-like"/>
    <property type="match status" value="1"/>
</dbReference>
<evidence type="ECO:0000259" key="2">
    <source>
        <dbReference type="SMART" id="SM00932"/>
    </source>
</evidence>
<dbReference type="Gene3D" id="3.30.1370.70">
    <property type="entry name" value="Scaffold protein Nfu/NifU, N-terminal domain"/>
    <property type="match status" value="1"/>
</dbReference>
<evidence type="ECO:0000256" key="1">
    <source>
        <dbReference type="ARBA" id="ARBA00006420"/>
    </source>
</evidence>
<dbReference type="InterPro" id="IPR034904">
    <property type="entry name" value="FSCA_dom_sf"/>
</dbReference>
<dbReference type="KEGG" id="nli:G3M70_09180"/>
<evidence type="ECO:0000313" key="3">
    <source>
        <dbReference type="EMBL" id="QPJ62035.1"/>
    </source>
</evidence>
<dbReference type="EMBL" id="CP048685">
    <property type="protein sequence ID" value="QPJ62035.1"/>
    <property type="molecule type" value="Genomic_DNA"/>
</dbReference>
<gene>
    <name evidence="3" type="ORF">G3M70_09180</name>
</gene>
<dbReference type="GO" id="GO:0005506">
    <property type="term" value="F:iron ion binding"/>
    <property type="evidence" value="ECO:0007669"/>
    <property type="project" value="InterPro"/>
</dbReference>
<comment type="similarity">
    <text evidence="1">Belongs to the NifU family.</text>
</comment>
<sequence>MNIQKSPFLVVATEPTPNPAAFKFNLNQQAAASTHAYNNEFEAEGDPFAEKLFSFGVVTAVLIHERFVSVTLESPDEWEFFLDPIIQCIQEDLVYYEAEKTEEDTEENSGSILDKIDLETFDDLPDTTKMQIIDVYMDETVRPALAADGGGVIVTEVADNVVKIRYQGACGSCSKSQSSTLSAMQNILQTNVSPNLRVIVGSTSDQGTNIGGY</sequence>
<protein>
    <submittedName>
        <fullName evidence="3">NifU family protein</fullName>
    </submittedName>
</protein>
<dbReference type="GO" id="GO:0016226">
    <property type="term" value="P:iron-sulfur cluster assembly"/>
    <property type="evidence" value="ECO:0007669"/>
    <property type="project" value="InterPro"/>
</dbReference>
<reference evidence="3" key="1">
    <citation type="submission" date="2020-02" db="EMBL/GenBank/DDBJ databases">
        <title>Genomic and physiological characterization of two novel Nitrospinaceae genera.</title>
        <authorList>
            <person name="Mueller A.J."/>
            <person name="Jung M.-Y."/>
            <person name="Strachan C.R."/>
            <person name="Herbold C.W."/>
            <person name="Kirkegaard R.H."/>
            <person name="Daims H."/>
        </authorList>
    </citation>
    <scope>NUCLEOTIDE SEQUENCE [LARGE SCALE GENOMIC DNA]</scope>
    <source>
        <strain evidence="3">EB</strain>
    </source>
</reference>
<dbReference type="Gene3D" id="3.30.300.130">
    <property type="entry name" value="Fe-S cluster assembly (FSCA)"/>
    <property type="match status" value="1"/>
</dbReference>
<dbReference type="SUPFAM" id="SSF110836">
    <property type="entry name" value="Hypothetical protein SAV1430"/>
    <property type="match status" value="1"/>
</dbReference>